<keyword evidence="6" id="KW-1185">Reference proteome</keyword>
<keyword evidence="2" id="KW-0238">DNA-binding</keyword>
<accession>A0A9X1DBJ0</accession>
<dbReference type="InterPro" id="IPR009057">
    <property type="entry name" value="Homeodomain-like_sf"/>
</dbReference>
<keyword evidence="3" id="KW-0804">Transcription</keyword>
<protein>
    <submittedName>
        <fullName evidence="5">Helix-turn-helix domain-containing protein</fullName>
    </submittedName>
</protein>
<dbReference type="InterPro" id="IPR050204">
    <property type="entry name" value="AraC_XylS_family_regulators"/>
</dbReference>
<evidence type="ECO:0000259" key="4">
    <source>
        <dbReference type="PROSITE" id="PS01124"/>
    </source>
</evidence>
<sequence>MDQVNLEGLSSVLDLAEVDRERRVDTWMGAATTIFPGLALKGLAPNPSIGSIQHSRMGPGSLFAIASAPIEVSYVPRGVAEASQFLTLMLQAEGTTIAHQRQRNCELNRGDICFIDERHPFRLVGVDCSQLLLLRMPRTLVMSRFPEMEHLVATLMPGRDPGTSLLAHTLLQLLHVANDLREAQQHAAMNAIVHLLGATSGLAVELENMPWRVQKALDYIELNLPIPGLTAEQVAQAQHISRRRLDQLMRDALGLSITGHIWSRRLQRAADDLRDQRWAGASISQVAFANGFEDPAHFARAFKRRFEATPGQWRAMARTLTH</sequence>
<evidence type="ECO:0000313" key="6">
    <source>
        <dbReference type="Proteomes" id="UP001138757"/>
    </source>
</evidence>
<dbReference type="PANTHER" id="PTHR46796">
    <property type="entry name" value="HTH-TYPE TRANSCRIPTIONAL ACTIVATOR RHAS-RELATED"/>
    <property type="match status" value="1"/>
</dbReference>
<gene>
    <name evidence="5" type="ORF">KK488_08170</name>
</gene>
<evidence type="ECO:0000256" key="1">
    <source>
        <dbReference type="ARBA" id="ARBA00023015"/>
    </source>
</evidence>
<proteinExistence type="predicted"/>
<dbReference type="PRINTS" id="PR00032">
    <property type="entry name" value="HTHARAC"/>
</dbReference>
<dbReference type="InterPro" id="IPR020449">
    <property type="entry name" value="Tscrpt_reg_AraC-type_HTH"/>
</dbReference>
<dbReference type="Proteomes" id="UP001138757">
    <property type="component" value="Unassembled WGS sequence"/>
</dbReference>
<dbReference type="InterPro" id="IPR018060">
    <property type="entry name" value="HTH_AraC"/>
</dbReference>
<dbReference type="AlphaFoldDB" id="A0A9X1DBJ0"/>
<evidence type="ECO:0000313" key="5">
    <source>
        <dbReference type="EMBL" id="MBT2186919.1"/>
    </source>
</evidence>
<dbReference type="InterPro" id="IPR035418">
    <property type="entry name" value="AraC-bd_2"/>
</dbReference>
<evidence type="ECO:0000256" key="2">
    <source>
        <dbReference type="ARBA" id="ARBA00023125"/>
    </source>
</evidence>
<dbReference type="Pfam" id="PF12833">
    <property type="entry name" value="HTH_18"/>
    <property type="match status" value="1"/>
</dbReference>
<dbReference type="Pfam" id="PF14525">
    <property type="entry name" value="AraC_binding_2"/>
    <property type="match status" value="1"/>
</dbReference>
<dbReference type="InterPro" id="IPR018062">
    <property type="entry name" value="HTH_AraC-typ_CS"/>
</dbReference>
<dbReference type="EMBL" id="JAHGAW010000005">
    <property type="protein sequence ID" value="MBT2186919.1"/>
    <property type="molecule type" value="Genomic_DNA"/>
</dbReference>
<dbReference type="PROSITE" id="PS01124">
    <property type="entry name" value="HTH_ARAC_FAMILY_2"/>
    <property type="match status" value="1"/>
</dbReference>
<dbReference type="Gene3D" id="1.10.10.60">
    <property type="entry name" value="Homeodomain-like"/>
    <property type="match status" value="1"/>
</dbReference>
<reference evidence="5" key="1">
    <citation type="submission" date="2021-05" db="EMBL/GenBank/DDBJ databases">
        <title>Genome of Sphingobium sp. strain.</title>
        <authorList>
            <person name="Fan R."/>
        </authorList>
    </citation>
    <scope>NUCLEOTIDE SEQUENCE</scope>
    <source>
        <strain evidence="5">H33</strain>
    </source>
</reference>
<feature type="domain" description="HTH araC/xylS-type" evidence="4">
    <location>
        <begin position="214"/>
        <end position="316"/>
    </location>
</feature>
<dbReference type="PANTHER" id="PTHR46796:SF6">
    <property type="entry name" value="ARAC SUBFAMILY"/>
    <property type="match status" value="1"/>
</dbReference>
<keyword evidence="1" id="KW-0805">Transcription regulation</keyword>
<dbReference type="PROSITE" id="PS00041">
    <property type="entry name" value="HTH_ARAC_FAMILY_1"/>
    <property type="match status" value="1"/>
</dbReference>
<name>A0A9X1DBJ0_9SPHN</name>
<dbReference type="GO" id="GO:0043565">
    <property type="term" value="F:sequence-specific DNA binding"/>
    <property type="evidence" value="ECO:0007669"/>
    <property type="project" value="InterPro"/>
</dbReference>
<dbReference type="SMART" id="SM00342">
    <property type="entry name" value="HTH_ARAC"/>
    <property type="match status" value="1"/>
</dbReference>
<organism evidence="5 6">
    <name type="scientific">Sphingobium nicotianae</name>
    <dbReference type="NCBI Taxonomy" id="2782607"/>
    <lineage>
        <taxon>Bacteria</taxon>
        <taxon>Pseudomonadati</taxon>
        <taxon>Pseudomonadota</taxon>
        <taxon>Alphaproteobacteria</taxon>
        <taxon>Sphingomonadales</taxon>
        <taxon>Sphingomonadaceae</taxon>
        <taxon>Sphingobium</taxon>
    </lineage>
</organism>
<evidence type="ECO:0000256" key="3">
    <source>
        <dbReference type="ARBA" id="ARBA00023163"/>
    </source>
</evidence>
<dbReference type="SUPFAM" id="SSF46689">
    <property type="entry name" value="Homeodomain-like"/>
    <property type="match status" value="1"/>
</dbReference>
<comment type="caution">
    <text evidence="5">The sequence shown here is derived from an EMBL/GenBank/DDBJ whole genome shotgun (WGS) entry which is preliminary data.</text>
</comment>
<dbReference type="GO" id="GO:0003700">
    <property type="term" value="F:DNA-binding transcription factor activity"/>
    <property type="evidence" value="ECO:0007669"/>
    <property type="project" value="InterPro"/>
</dbReference>